<dbReference type="EMBL" id="ASPP01010307">
    <property type="protein sequence ID" value="ETO23000.1"/>
    <property type="molecule type" value="Genomic_DNA"/>
</dbReference>
<keyword evidence="3" id="KW-1185">Reference proteome</keyword>
<dbReference type="Proteomes" id="UP000023152">
    <property type="component" value="Unassembled WGS sequence"/>
</dbReference>
<feature type="region of interest" description="Disordered" evidence="1">
    <location>
        <begin position="191"/>
        <end position="216"/>
    </location>
</feature>
<name>X6N9N4_RETFI</name>
<feature type="compositionally biased region" description="Acidic residues" evidence="1">
    <location>
        <begin position="109"/>
        <end position="121"/>
    </location>
</feature>
<dbReference type="AlphaFoldDB" id="X6N9N4"/>
<feature type="compositionally biased region" description="Basic and acidic residues" evidence="1">
    <location>
        <begin position="191"/>
        <end position="207"/>
    </location>
</feature>
<proteinExistence type="predicted"/>
<protein>
    <recommendedName>
        <fullName evidence="4">G-patch domain-containing protein</fullName>
    </recommendedName>
</protein>
<feature type="non-terminal residue" evidence="2">
    <location>
        <position position="1"/>
    </location>
</feature>
<evidence type="ECO:0000256" key="1">
    <source>
        <dbReference type="SAM" id="MobiDB-lite"/>
    </source>
</evidence>
<comment type="caution">
    <text evidence="2">The sequence shown here is derived from an EMBL/GenBank/DDBJ whole genome shotgun (WGS) entry which is preliminary data.</text>
</comment>
<accession>X6N9N4</accession>
<feature type="region of interest" description="Disordered" evidence="1">
    <location>
        <begin position="101"/>
        <end position="128"/>
    </location>
</feature>
<dbReference type="OrthoDB" id="5842926at2759"/>
<reference evidence="2 3" key="1">
    <citation type="journal article" date="2013" name="Curr. Biol.">
        <title>The Genome of the Foraminiferan Reticulomyxa filosa.</title>
        <authorList>
            <person name="Glockner G."/>
            <person name="Hulsmann N."/>
            <person name="Schleicher M."/>
            <person name="Noegel A.A."/>
            <person name="Eichinger L."/>
            <person name="Gallinger C."/>
            <person name="Pawlowski J."/>
            <person name="Sierra R."/>
            <person name="Euteneuer U."/>
            <person name="Pillet L."/>
            <person name="Moustafa A."/>
            <person name="Platzer M."/>
            <person name="Groth M."/>
            <person name="Szafranski K."/>
            <person name="Schliwa M."/>
        </authorList>
    </citation>
    <scope>NUCLEOTIDE SEQUENCE [LARGE SCALE GENOMIC DNA]</scope>
</reference>
<sequence>TLEEKYAWNARGDDNEDEMEEWDRHLTLNPHWNEMVNERADRLPSHGTMQMEFGIDQPWDKGDATGLVHYTDDMYWDNKQDVDERLKDDWGVDAACDVSRSCDINHHDDDDDDDDDGDDNDDHEHHTTTMTSLEMDSFDKYTKQGFAGNYLRKYGWKDNDDNKDGATCLQKQVKKVMERKKTERHGVGYHTHSEEVTKEKEVDDATRKKNKKKKKWNDVPTYRKVLLEKRKESNARNDCDNDDSDGGSVAIVVDPELDRLHETLPFMDPSEFQICPLPSNSTSEQWTTSDDSAPHQLQCKLHTDNCYLNSDHVNRKWEDNGSIKFDTTGLPVYSHSKPLSTQHFISTKQDYDKIVSDNSKSPVNWIASFRLSKHL</sequence>
<evidence type="ECO:0008006" key="4">
    <source>
        <dbReference type="Google" id="ProtNLM"/>
    </source>
</evidence>
<organism evidence="2 3">
    <name type="scientific">Reticulomyxa filosa</name>
    <dbReference type="NCBI Taxonomy" id="46433"/>
    <lineage>
        <taxon>Eukaryota</taxon>
        <taxon>Sar</taxon>
        <taxon>Rhizaria</taxon>
        <taxon>Retaria</taxon>
        <taxon>Foraminifera</taxon>
        <taxon>Monothalamids</taxon>
        <taxon>Reticulomyxidae</taxon>
        <taxon>Reticulomyxa</taxon>
    </lineage>
</organism>
<evidence type="ECO:0000313" key="3">
    <source>
        <dbReference type="Proteomes" id="UP000023152"/>
    </source>
</evidence>
<gene>
    <name evidence="2" type="ORF">RFI_14185</name>
</gene>
<evidence type="ECO:0000313" key="2">
    <source>
        <dbReference type="EMBL" id="ETO23000.1"/>
    </source>
</evidence>